<evidence type="ECO:0000313" key="4">
    <source>
        <dbReference type="EMBL" id="AFL81785.1"/>
    </source>
</evidence>
<feature type="domain" description="Secretion system C-terminal sorting" evidence="3">
    <location>
        <begin position="252"/>
        <end position="321"/>
    </location>
</feature>
<dbReference type="NCBIfam" id="NF041539">
    <property type="entry name" value="choice_anch_R"/>
    <property type="match status" value="1"/>
</dbReference>
<dbReference type="OrthoDB" id="1489153at2"/>
<dbReference type="InterPro" id="IPR026444">
    <property type="entry name" value="Secre_tail"/>
</dbReference>
<reference evidence="4 5" key="1">
    <citation type="submission" date="2012-06" db="EMBL/GenBank/DDBJ databases">
        <title>The complete genome of Aequorivita sublithincola DSM 14238.</title>
        <authorList>
            <consortium name="US DOE Joint Genome Institute (JGI-PGF)"/>
            <person name="Lucas S."/>
            <person name="Copeland A."/>
            <person name="Lapidus A."/>
            <person name="Goodwin L."/>
            <person name="Pitluck S."/>
            <person name="Peters L."/>
            <person name="Munk A.C.C."/>
            <person name="Kyrpides N."/>
            <person name="Mavromatis K."/>
            <person name="Pagani I."/>
            <person name="Ivanova N."/>
            <person name="Ovchinnikova G."/>
            <person name="Zeytun A."/>
            <person name="Detter J.C."/>
            <person name="Han C."/>
            <person name="Land M."/>
            <person name="Hauser L."/>
            <person name="Markowitz V."/>
            <person name="Cheng J.-F."/>
            <person name="Hugenholtz P."/>
            <person name="Woyke T."/>
            <person name="Wu D."/>
            <person name="Tindall B."/>
            <person name="Faehnrich R."/>
            <person name="Brambilla E."/>
            <person name="Klenk H.-P."/>
            <person name="Eisen J.A."/>
        </authorList>
    </citation>
    <scope>NUCLEOTIDE SEQUENCE [LARGE SCALE GENOMIC DNA]</scope>
    <source>
        <strain evidence="5">DSM 14238 / LMG 21431 / ACAM 643 / 9-3</strain>
    </source>
</reference>
<evidence type="ECO:0000259" key="3">
    <source>
        <dbReference type="Pfam" id="PF18962"/>
    </source>
</evidence>
<dbReference type="STRING" id="746697.Aeqsu_2325"/>
<feature type="signal peptide" evidence="2">
    <location>
        <begin position="1"/>
        <end position="23"/>
    </location>
</feature>
<organism evidence="4 5">
    <name type="scientific">Aequorivita sublithincola (strain DSM 14238 / LMG 21431 / ACAM 643 / 9-3)</name>
    <dbReference type="NCBI Taxonomy" id="746697"/>
    <lineage>
        <taxon>Bacteria</taxon>
        <taxon>Pseudomonadati</taxon>
        <taxon>Bacteroidota</taxon>
        <taxon>Flavobacteriia</taxon>
        <taxon>Flavobacteriales</taxon>
        <taxon>Flavobacteriaceae</taxon>
        <taxon>Aequorivita</taxon>
    </lineage>
</organism>
<dbReference type="Pfam" id="PF18962">
    <property type="entry name" value="Por_Secre_tail"/>
    <property type="match status" value="1"/>
</dbReference>
<gene>
    <name evidence="4" type="ordered locus">Aeqsu_2325</name>
</gene>
<feature type="chain" id="PRO_5003684048" description="Secretion system C-terminal sorting domain-containing protein" evidence="2">
    <location>
        <begin position="24"/>
        <end position="324"/>
    </location>
</feature>
<sequence>MKTYTFPFVFCALLTLSMSGQQAAKKSTPVISSGMLSPNPTITPSSLVTCDGVLSNYTNAIPNNLRGVTSQDFEETYDAYDNMAADDFEARGTGESTICEVSIMGFFDKIGFSGDPDSEIVLRLFENDGGLPGTLIYTENFSGTVDDNYDGDFILELTGGPALTGGTKYWLSVQAVLNVIKAGQWYWDTATDGNGEIYAWQNPLDGFGGGCIVWSPYTNCGLTSEGLDLIMDISFNEALSINSNSLETAVTLYPNPAKNQFILQSNVSLKKLTIYDIRGRMMSNIDLSEMPQEKTIDISSLTSGVYFVRITDDKNSVVKKLLKQ</sequence>
<protein>
    <recommendedName>
        <fullName evidence="3">Secretion system C-terminal sorting domain-containing protein</fullName>
    </recommendedName>
</protein>
<dbReference type="EMBL" id="CP003280">
    <property type="protein sequence ID" value="AFL81785.1"/>
    <property type="molecule type" value="Genomic_DNA"/>
</dbReference>
<dbReference type="AlphaFoldDB" id="I3YXR7"/>
<evidence type="ECO:0000313" key="5">
    <source>
        <dbReference type="Proteomes" id="UP000006049"/>
    </source>
</evidence>
<evidence type="ECO:0000256" key="2">
    <source>
        <dbReference type="SAM" id="SignalP"/>
    </source>
</evidence>
<dbReference type="eggNOG" id="COG0652">
    <property type="taxonomic scope" value="Bacteria"/>
</dbReference>
<dbReference type="HOGENOM" id="CLU_856950_0_0_10"/>
<evidence type="ECO:0000256" key="1">
    <source>
        <dbReference type="ARBA" id="ARBA00022729"/>
    </source>
</evidence>
<dbReference type="RefSeq" id="WP_014783034.1">
    <property type="nucleotide sequence ID" value="NC_018013.1"/>
</dbReference>
<proteinExistence type="predicted"/>
<dbReference type="KEGG" id="asl:Aeqsu_2325"/>
<keyword evidence="5" id="KW-1185">Reference proteome</keyword>
<keyword evidence="1 2" id="KW-0732">Signal</keyword>
<dbReference type="Proteomes" id="UP000006049">
    <property type="component" value="Chromosome"/>
</dbReference>
<accession>I3YXR7</accession>
<dbReference type="NCBIfam" id="TIGR04183">
    <property type="entry name" value="Por_Secre_tail"/>
    <property type="match status" value="1"/>
</dbReference>
<name>I3YXR7_AEQSU</name>